<feature type="compositionally biased region" description="Low complexity" evidence="1">
    <location>
        <begin position="230"/>
        <end position="243"/>
    </location>
</feature>
<gene>
    <name evidence="3" type="ORF">TRFO_33124</name>
</gene>
<dbReference type="EMBL" id="MLAK01000964">
    <property type="protein sequence ID" value="OHT00248.1"/>
    <property type="molecule type" value="Genomic_DNA"/>
</dbReference>
<dbReference type="PANTHER" id="PTHR16861">
    <property type="entry name" value="GLYCOPROTEIN 38"/>
    <property type="match status" value="1"/>
</dbReference>
<reference evidence="3" key="1">
    <citation type="submission" date="2016-10" db="EMBL/GenBank/DDBJ databases">
        <authorList>
            <person name="Benchimol M."/>
            <person name="Almeida L.G."/>
            <person name="Vasconcelos A.T."/>
            <person name="Perreira-Neves A."/>
            <person name="Rosa I.A."/>
            <person name="Tasca T."/>
            <person name="Bogo M.R."/>
            <person name="de Souza W."/>
        </authorList>
    </citation>
    <scope>NUCLEOTIDE SEQUENCE [LARGE SCALE GENOMIC DNA]</scope>
    <source>
        <strain evidence="3">K</strain>
    </source>
</reference>
<name>A0A1J4JPC9_9EUKA</name>
<feature type="transmembrane region" description="Helical" evidence="2">
    <location>
        <begin position="253"/>
        <end position="279"/>
    </location>
</feature>
<comment type="caution">
    <text evidence="3">The sequence shown here is derived from an EMBL/GenBank/DDBJ whole genome shotgun (WGS) entry which is preliminary data.</text>
</comment>
<feature type="region of interest" description="Disordered" evidence="1">
    <location>
        <begin position="202"/>
        <end position="246"/>
    </location>
</feature>
<keyword evidence="2" id="KW-0472">Membrane</keyword>
<dbReference type="PANTHER" id="PTHR16861:SF4">
    <property type="entry name" value="SH3 DOMAIN PROTEIN (AFU_ORTHOLOGUE AFUA_1G13610)"/>
    <property type="match status" value="1"/>
</dbReference>
<proteinExistence type="predicted"/>
<sequence>MGWVPFPLLIITTDQSGKWFTVITYPDENGIIPVETNSELGRGFKYDIVANHESVDFSKISVGLVSTKIYSSTSTISRNLKINIQKGSVVRPPLKYFKYNKSIKAGNEGNPLFYTNICYTLGEDRIPVKRSLYISNPIIYAVQMGFNVKEADFNPDNIELDSNGCLSVYEYKLETPNKAKILELTGINDFVKGSEVSVTGEYETPITLPEPEIPDYSKGDNDPSNDENISANDSSSGNGPNDNNTDEPKSNAAVIAGSVVAVIVVLGIVIGLLVFFLVIKKKKERSTSSSDENQNDEV</sequence>
<accession>A0A1J4JPC9</accession>
<keyword evidence="4" id="KW-1185">Reference proteome</keyword>
<evidence type="ECO:0000313" key="4">
    <source>
        <dbReference type="Proteomes" id="UP000179807"/>
    </source>
</evidence>
<dbReference type="RefSeq" id="XP_068353384.1">
    <property type="nucleotide sequence ID" value="XM_068508900.1"/>
</dbReference>
<evidence type="ECO:0000256" key="2">
    <source>
        <dbReference type="SAM" id="Phobius"/>
    </source>
</evidence>
<keyword evidence="2" id="KW-1133">Transmembrane helix</keyword>
<keyword evidence="2" id="KW-0812">Transmembrane</keyword>
<dbReference type="Proteomes" id="UP000179807">
    <property type="component" value="Unassembled WGS sequence"/>
</dbReference>
<dbReference type="AlphaFoldDB" id="A0A1J4JPC9"/>
<dbReference type="GeneID" id="94843604"/>
<dbReference type="VEuPathDB" id="TrichDB:TRFO_33124"/>
<protein>
    <submittedName>
        <fullName evidence="3">Uncharacterized protein</fullName>
    </submittedName>
</protein>
<evidence type="ECO:0000313" key="3">
    <source>
        <dbReference type="EMBL" id="OHT00248.1"/>
    </source>
</evidence>
<evidence type="ECO:0000256" key="1">
    <source>
        <dbReference type="SAM" id="MobiDB-lite"/>
    </source>
</evidence>
<organism evidence="3 4">
    <name type="scientific">Tritrichomonas foetus</name>
    <dbReference type="NCBI Taxonomy" id="1144522"/>
    <lineage>
        <taxon>Eukaryota</taxon>
        <taxon>Metamonada</taxon>
        <taxon>Parabasalia</taxon>
        <taxon>Tritrichomonadida</taxon>
        <taxon>Tritrichomonadidae</taxon>
        <taxon>Tritrichomonas</taxon>
    </lineage>
</organism>